<keyword evidence="11" id="KW-1185">Reference proteome</keyword>
<evidence type="ECO:0000256" key="2">
    <source>
        <dbReference type="ARBA" id="ARBA00022679"/>
    </source>
</evidence>
<dbReference type="RefSeq" id="WP_093520417.1">
    <property type="nucleotide sequence ID" value="NZ_FOIJ01000006.1"/>
</dbReference>
<keyword evidence="4 8" id="KW-0547">Nucleotide-binding</keyword>
<protein>
    <recommendedName>
        <fullName evidence="8">Thymidylate kinase</fullName>
        <ecNumber evidence="8">2.7.4.9</ecNumber>
    </recommendedName>
    <alternativeName>
        <fullName evidence="8">dTMP kinase</fullName>
    </alternativeName>
</protein>
<keyword evidence="5 8" id="KW-0418">Kinase</keyword>
<evidence type="ECO:0000256" key="6">
    <source>
        <dbReference type="ARBA" id="ARBA00022840"/>
    </source>
</evidence>
<evidence type="ECO:0000256" key="8">
    <source>
        <dbReference type="HAMAP-Rule" id="MF_00165"/>
    </source>
</evidence>
<proteinExistence type="inferred from homology"/>
<dbReference type="EC" id="2.7.4.9" evidence="8"/>
<gene>
    <name evidence="8" type="primary">tmk</name>
    <name evidence="10" type="ORF">SAMN05443639_106215</name>
</gene>
<comment type="similarity">
    <text evidence="1 8">Belongs to the thymidylate kinase family.</text>
</comment>
<dbReference type="GO" id="GO:0006227">
    <property type="term" value="P:dUDP biosynthetic process"/>
    <property type="evidence" value="ECO:0007669"/>
    <property type="project" value="TreeGrafter"/>
</dbReference>
<dbReference type="Gene3D" id="3.40.50.300">
    <property type="entry name" value="P-loop containing nucleotide triphosphate hydrolases"/>
    <property type="match status" value="1"/>
</dbReference>
<keyword evidence="6 8" id="KW-0067">ATP-binding</keyword>
<evidence type="ECO:0000313" key="10">
    <source>
        <dbReference type="EMBL" id="SET99410.1"/>
    </source>
</evidence>
<dbReference type="GO" id="GO:0004798">
    <property type="term" value="F:dTMP kinase activity"/>
    <property type="evidence" value="ECO:0007669"/>
    <property type="project" value="UniProtKB-UniRule"/>
</dbReference>
<evidence type="ECO:0000313" key="11">
    <source>
        <dbReference type="Proteomes" id="UP000199181"/>
    </source>
</evidence>
<dbReference type="EMBL" id="FOIJ01000006">
    <property type="protein sequence ID" value="SET99410.1"/>
    <property type="molecule type" value="Genomic_DNA"/>
</dbReference>
<evidence type="ECO:0000256" key="7">
    <source>
        <dbReference type="ARBA" id="ARBA00048743"/>
    </source>
</evidence>
<dbReference type="InterPro" id="IPR027417">
    <property type="entry name" value="P-loop_NTPase"/>
</dbReference>
<feature type="domain" description="Thymidylate kinase-like" evidence="9">
    <location>
        <begin position="5"/>
        <end position="144"/>
    </location>
</feature>
<sequence length="560" mass="61196">MLIVFEGIDGSGKTTLSNRVAQALRQAGLRVRHVREGGQLASPVSESLRRFTRDPANLALTPMAELLLYAAREAQLLEEVTRPALATHELVITDRFFYTAEVLARWGRGMPESSVRPVLDACAGGLTPDHVFWIDVDPTIARARRKISKVLTPKPGAPSRKGLAGAGLQVRLRAGYRTLASESPGRWSLVENAGLPLDVLVTRLVQDILQLRQGLPLPASAAQAVPAPVLRSLGEAREHFLRRIDRWMDEEPALAAYHLARFDGEEVEARREQLATRCPELVAYSLAGLVTPAAWKLRRQLAEAAPVQTLGSLTDAAQGAPESWGLREGLLQRAPMEVAASLQGLDSEPAWALRERLFFSAAENVVASLQGLDSERAWALRLRWLSDAGGQDALGLERVARTACRSLKGLGSERAWQWRERAWSAAPDAVLRSLEGLDSPRAWQLREEHVARAPRAVLESLTGLEHPRAWALRETFGAQCEEALNSIEGLEGGAAWGLRTALADTWPSAAVRSLGPLETTARGIAFTERLLSQHPDDFALLRHSARCAPGPLPRFQHASA</sequence>
<keyword evidence="3 8" id="KW-0545">Nucleotide biosynthesis</keyword>
<name>A0A1I0IR39_9BACT</name>
<keyword evidence="2 8" id="KW-0808">Transferase</keyword>
<dbReference type="HAMAP" id="MF_00165">
    <property type="entry name" value="Thymidylate_kinase"/>
    <property type="match status" value="1"/>
</dbReference>
<evidence type="ECO:0000256" key="1">
    <source>
        <dbReference type="ARBA" id="ARBA00009776"/>
    </source>
</evidence>
<dbReference type="GO" id="GO:0006233">
    <property type="term" value="P:dTDP biosynthetic process"/>
    <property type="evidence" value="ECO:0007669"/>
    <property type="project" value="InterPro"/>
</dbReference>
<evidence type="ECO:0000256" key="3">
    <source>
        <dbReference type="ARBA" id="ARBA00022727"/>
    </source>
</evidence>
<feature type="binding site" evidence="8">
    <location>
        <begin position="7"/>
        <end position="14"/>
    </location>
    <ligand>
        <name>ATP</name>
        <dbReference type="ChEBI" id="CHEBI:30616"/>
    </ligand>
</feature>
<dbReference type="InterPro" id="IPR039430">
    <property type="entry name" value="Thymidylate_kin-like_dom"/>
</dbReference>
<dbReference type="Proteomes" id="UP000199181">
    <property type="component" value="Unassembled WGS sequence"/>
</dbReference>
<dbReference type="PANTHER" id="PTHR10344">
    <property type="entry name" value="THYMIDYLATE KINASE"/>
    <property type="match status" value="1"/>
</dbReference>
<accession>A0A1I0IR39</accession>
<evidence type="ECO:0000259" key="9">
    <source>
        <dbReference type="Pfam" id="PF02223"/>
    </source>
</evidence>
<dbReference type="Pfam" id="PF02223">
    <property type="entry name" value="Thymidylate_kin"/>
    <property type="match status" value="1"/>
</dbReference>
<organism evidence="10 11">
    <name type="scientific">Stigmatella erecta</name>
    <dbReference type="NCBI Taxonomy" id="83460"/>
    <lineage>
        <taxon>Bacteria</taxon>
        <taxon>Pseudomonadati</taxon>
        <taxon>Myxococcota</taxon>
        <taxon>Myxococcia</taxon>
        <taxon>Myxococcales</taxon>
        <taxon>Cystobacterineae</taxon>
        <taxon>Archangiaceae</taxon>
        <taxon>Stigmatella</taxon>
    </lineage>
</organism>
<comment type="function">
    <text evidence="8">Phosphorylation of dTMP to form dTDP in both de novo and salvage pathways of dTTP synthesis.</text>
</comment>
<dbReference type="InterPro" id="IPR018094">
    <property type="entry name" value="Thymidylate_kinase"/>
</dbReference>
<comment type="catalytic activity">
    <reaction evidence="7 8">
        <text>dTMP + ATP = dTDP + ADP</text>
        <dbReference type="Rhea" id="RHEA:13517"/>
        <dbReference type="ChEBI" id="CHEBI:30616"/>
        <dbReference type="ChEBI" id="CHEBI:58369"/>
        <dbReference type="ChEBI" id="CHEBI:63528"/>
        <dbReference type="ChEBI" id="CHEBI:456216"/>
        <dbReference type="EC" id="2.7.4.9"/>
    </reaction>
</comment>
<dbReference type="GO" id="GO:0006235">
    <property type="term" value="P:dTTP biosynthetic process"/>
    <property type="evidence" value="ECO:0007669"/>
    <property type="project" value="UniProtKB-UniRule"/>
</dbReference>
<dbReference type="CDD" id="cd01672">
    <property type="entry name" value="TMPK"/>
    <property type="match status" value="1"/>
</dbReference>
<evidence type="ECO:0000256" key="4">
    <source>
        <dbReference type="ARBA" id="ARBA00022741"/>
    </source>
</evidence>
<dbReference type="PANTHER" id="PTHR10344:SF4">
    <property type="entry name" value="UMP-CMP KINASE 2, MITOCHONDRIAL"/>
    <property type="match status" value="1"/>
</dbReference>
<reference evidence="11" key="1">
    <citation type="submission" date="2016-10" db="EMBL/GenBank/DDBJ databases">
        <authorList>
            <person name="Varghese N."/>
            <person name="Submissions S."/>
        </authorList>
    </citation>
    <scope>NUCLEOTIDE SEQUENCE [LARGE SCALE GENOMIC DNA]</scope>
    <source>
        <strain evidence="11">DSM 16858</strain>
    </source>
</reference>
<dbReference type="GO" id="GO:0005829">
    <property type="term" value="C:cytosol"/>
    <property type="evidence" value="ECO:0007669"/>
    <property type="project" value="TreeGrafter"/>
</dbReference>
<dbReference type="AlphaFoldDB" id="A0A1I0IR39"/>
<dbReference type="GO" id="GO:0005524">
    <property type="term" value="F:ATP binding"/>
    <property type="evidence" value="ECO:0007669"/>
    <property type="project" value="UniProtKB-UniRule"/>
</dbReference>
<evidence type="ECO:0000256" key="5">
    <source>
        <dbReference type="ARBA" id="ARBA00022777"/>
    </source>
</evidence>
<dbReference type="SUPFAM" id="SSF52540">
    <property type="entry name" value="P-loop containing nucleoside triphosphate hydrolases"/>
    <property type="match status" value="1"/>
</dbReference>